<keyword evidence="4" id="KW-1185">Reference proteome</keyword>
<dbReference type="EMBL" id="JAODUO010000004">
    <property type="protein sequence ID" value="KAK2193993.1"/>
    <property type="molecule type" value="Genomic_DNA"/>
</dbReference>
<feature type="region of interest" description="Disordered" evidence="1">
    <location>
        <begin position="468"/>
        <end position="489"/>
    </location>
</feature>
<organism evidence="3 4">
    <name type="scientific">Ridgeia piscesae</name>
    <name type="common">Tubeworm</name>
    <dbReference type="NCBI Taxonomy" id="27915"/>
    <lineage>
        <taxon>Eukaryota</taxon>
        <taxon>Metazoa</taxon>
        <taxon>Spiralia</taxon>
        <taxon>Lophotrochozoa</taxon>
        <taxon>Annelida</taxon>
        <taxon>Polychaeta</taxon>
        <taxon>Sedentaria</taxon>
        <taxon>Canalipalpata</taxon>
        <taxon>Sabellida</taxon>
        <taxon>Siboglinidae</taxon>
        <taxon>Ridgeia</taxon>
    </lineage>
</organism>
<dbReference type="Proteomes" id="UP001209878">
    <property type="component" value="Unassembled WGS sequence"/>
</dbReference>
<feature type="signal peptide" evidence="2">
    <location>
        <begin position="1"/>
        <end position="27"/>
    </location>
</feature>
<name>A0AAD9PG94_RIDPI</name>
<feature type="region of interest" description="Disordered" evidence="1">
    <location>
        <begin position="360"/>
        <end position="384"/>
    </location>
</feature>
<sequence length="565" mass="62501">MHLSPITPSISLHVLACARIFLRLSVSEEPPKRTFPDQAEESGEDAETTLFQNEWAGTDSKKEVEEMTLLSVRCPVRNSGSTPATVTLDPSVLPNRHNDPGAHAHDVRQWYGTTTEQYSSNDENRHMSYIRISKAYASVNDETESDNREDYTAAPKPVRLQYTRSNVAYIPEAYHNGEATYGYTGFVASSYSPSHAIYAFGKRCLNPQRCDANKPEGGDGCDVVANGGGQWPNDARHLANGASDAGGEQDGGQVASHKHASLVLKKVTLQESSGDGDTTHPVAPSPAQRPVSAVKGAKHVHDKQRPDAPARAADQQSRESRSNQPKSGSGIVWPSGKHDQGYFSIRDLFPAVDKLNMRRSFPQRSSRPLGSVVIDDGSQRDTKFGSKERLTTDTTRVFTMREGIEHLRQKERLQMPGGPPSFRPTKNRTPLHRAKEMTKKRMFGHWLPGGQGGDEMDIPARWQSSLGGSYSAPPDGSKLVNNGVDPQRRNYSTRYTANYDTMGFGRDPGYSDTRSGRMQSVYESTLGSLYKLSRQRRHKLGWNQTTAALLQTHTQLDYELQGIAR</sequence>
<evidence type="ECO:0000256" key="1">
    <source>
        <dbReference type="SAM" id="MobiDB-lite"/>
    </source>
</evidence>
<evidence type="ECO:0000313" key="4">
    <source>
        <dbReference type="Proteomes" id="UP001209878"/>
    </source>
</evidence>
<reference evidence="3" key="1">
    <citation type="journal article" date="2023" name="Mol. Biol. Evol.">
        <title>Third-Generation Sequencing Reveals the Adaptive Role of the Epigenome in Three Deep-Sea Polychaetes.</title>
        <authorList>
            <person name="Perez M."/>
            <person name="Aroh O."/>
            <person name="Sun Y."/>
            <person name="Lan Y."/>
            <person name="Juniper S.K."/>
            <person name="Young C.R."/>
            <person name="Angers B."/>
            <person name="Qian P.Y."/>
        </authorList>
    </citation>
    <scope>NUCLEOTIDE SEQUENCE</scope>
    <source>
        <strain evidence="3">R07B-5</strain>
    </source>
</reference>
<feature type="chain" id="PRO_5042074018" evidence="2">
    <location>
        <begin position="28"/>
        <end position="565"/>
    </location>
</feature>
<comment type="caution">
    <text evidence="3">The sequence shown here is derived from an EMBL/GenBank/DDBJ whole genome shotgun (WGS) entry which is preliminary data.</text>
</comment>
<accession>A0AAD9PG94</accession>
<evidence type="ECO:0000256" key="2">
    <source>
        <dbReference type="SAM" id="SignalP"/>
    </source>
</evidence>
<evidence type="ECO:0000313" key="3">
    <source>
        <dbReference type="EMBL" id="KAK2193993.1"/>
    </source>
</evidence>
<protein>
    <submittedName>
        <fullName evidence="3">Uncharacterized protein</fullName>
    </submittedName>
</protein>
<dbReference type="AlphaFoldDB" id="A0AAD9PG94"/>
<keyword evidence="2" id="KW-0732">Signal</keyword>
<feature type="region of interest" description="Disordered" evidence="1">
    <location>
        <begin position="271"/>
        <end position="337"/>
    </location>
</feature>
<proteinExistence type="predicted"/>
<feature type="region of interest" description="Disordered" evidence="1">
    <location>
        <begin position="226"/>
        <end position="258"/>
    </location>
</feature>
<gene>
    <name evidence="3" type="ORF">NP493_4g14020</name>
</gene>